<keyword evidence="2" id="KW-1185">Reference proteome</keyword>
<dbReference type="Proteomes" id="UP000578531">
    <property type="component" value="Unassembled WGS sequence"/>
</dbReference>
<dbReference type="GeneID" id="59281761"/>
<evidence type="ECO:0000313" key="1">
    <source>
        <dbReference type="EMBL" id="KAF6241371.1"/>
    </source>
</evidence>
<evidence type="ECO:0000313" key="2">
    <source>
        <dbReference type="Proteomes" id="UP000578531"/>
    </source>
</evidence>
<proteinExistence type="predicted"/>
<reference evidence="1 2" key="1">
    <citation type="journal article" date="2020" name="Genomics">
        <title>Complete, high-quality genomes from long-read metagenomic sequencing of two wolf lichen thalli reveals enigmatic genome architecture.</title>
        <authorList>
            <person name="McKenzie S.K."/>
            <person name="Walston R.F."/>
            <person name="Allen J.L."/>
        </authorList>
    </citation>
    <scope>NUCLEOTIDE SEQUENCE [LARGE SCALE GENOMIC DNA]</scope>
    <source>
        <strain evidence="1">WasteWater2</strain>
    </source>
</reference>
<protein>
    <submittedName>
        <fullName evidence="1">Uncharacterized protein</fullName>
    </submittedName>
</protein>
<dbReference type="RefSeq" id="XP_037170611.1">
    <property type="nucleotide sequence ID" value="XM_037302032.1"/>
</dbReference>
<organism evidence="1 2">
    <name type="scientific">Letharia columbiana</name>
    <dbReference type="NCBI Taxonomy" id="112416"/>
    <lineage>
        <taxon>Eukaryota</taxon>
        <taxon>Fungi</taxon>
        <taxon>Dikarya</taxon>
        <taxon>Ascomycota</taxon>
        <taxon>Pezizomycotina</taxon>
        <taxon>Lecanoromycetes</taxon>
        <taxon>OSLEUM clade</taxon>
        <taxon>Lecanoromycetidae</taxon>
        <taxon>Lecanorales</taxon>
        <taxon>Lecanorineae</taxon>
        <taxon>Parmeliaceae</taxon>
        <taxon>Letharia</taxon>
    </lineage>
</organism>
<gene>
    <name evidence="1" type="ORF">HO173_000081</name>
</gene>
<comment type="caution">
    <text evidence="1">The sequence shown here is derived from an EMBL/GenBank/DDBJ whole genome shotgun (WGS) entry which is preliminary data.</text>
</comment>
<accession>A0A8H6G6G9</accession>
<name>A0A8H6G6G9_9LECA</name>
<dbReference type="OrthoDB" id="62952at2759"/>
<sequence>MAPAGTDQIPKPRSALLLLPQELRDQIYKDLLTPTTFLVENPRNGEILSYLPLHQHTRLAILNVSRSTYEEAKRVLYRHGHFHLNAFTAGSPPLHEEIKNIPAITLLQDITINLDVGTAFSLGYDKAKFAGSATMLISYLARLDPAFPGKRCVVVIELVLDASFLLGLVMTAGRFKDALGRLTAFRTVEVKIGHLRMSLGGDLDCMAPLYNALDERLAMTLGGGEEGCDEEGRFSLVYHPRRG</sequence>
<dbReference type="AlphaFoldDB" id="A0A8H6G6G9"/>
<dbReference type="EMBL" id="JACCJC010000001">
    <property type="protein sequence ID" value="KAF6241371.1"/>
    <property type="molecule type" value="Genomic_DNA"/>
</dbReference>